<organism evidence="3 4">
    <name type="scientific">Vreelandella songnenensis</name>
    <dbReference type="NCBI Taxonomy" id="1176243"/>
    <lineage>
        <taxon>Bacteria</taxon>
        <taxon>Pseudomonadati</taxon>
        <taxon>Pseudomonadota</taxon>
        <taxon>Gammaproteobacteria</taxon>
        <taxon>Oceanospirillales</taxon>
        <taxon>Halomonadaceae</taxon>
        <taxon>Vreelandella</taxon>
    </lineage>
</organism>
<dbReference type="AlphaFoldDB" id="A0A2T0V511"/>
<feature type="chain" id="PRO_5015474433" evidence="2">
    <location>
        <begin position="23"/>
        <end position="314"/>
    </location>
</feature>
<sequence length="314" mass="33135">MKKTILTLSVAAAALSSALAFADYPEKNIEFIVPWNAGGGADNVVRALQNPVEEALGTNIVVRNISGGGGAVGFSTAVAAKTDGYVMTIPTNATFTLEGLGNVGFSYTDFEYIARVLVEPYVLAVNSQKGWGSLEELVNDLKENDRPLMVGASGVGSSTHIMAVALAEELGVHFEVVPYDSGANAVTAAMGGHIDAVVLNPSEVVSAIDSGRLNAVVTTGDERSGALPDSPTMLEEGYDFSISQWRGIAAPKGISQEVEDRWVEAIQAAVEDPEFQRAAEMMGSDIMPLYGDELDAFVENTAQLMIEEAEKLAQ</sequence>
<keyword evidence="3" id="KW-0675">Receptor</keyword>
<dbReference type="SUPFAM" id="SSF53850">
    <property type="entry name" value="Periplasmic binding protein-like II"/>
    <property type="match status" value="1"/>
</dbReference>
<comment type="similarity">
    <text evidence="1">Belongs to the UPF0065 (bug) family.</text>
</comment>
<keyword evidence="4" id="KW-1185">Reference proteome</keyword>
<dbReference type="InterPro" id="IPR042100">
    <property type="entry name" value="Bug_dom1"/>
</dbReference>
<feature type="signal peptide" evidence="2">
    <location>
        <begin position="1"/>
        <end position="22"/>
    </location>
</feature>
<gene>
    <name evidence="3" type="ORF">B0H98_103208</name>
</gene>
<dbReference type="CDD" id="cd07012">
    <property type="entry name" value="PBP2_Bug_TTT"/>
    <property type="match status" value="1"/>
</dbReference>
<dbReference type="PANTHER" id="PTHR42928:SF5">
    <property type="entry name" value="BLR1237 PROTEIN"/>
    <property type="match status" value="1"/>
</dbReference>
<evidence type="ECO:0000313" key="4">
    <source>
        <dbReference type="Proteomes" id="UP000237647"/>
    </source>
</evidence>
<keyword evidence="2" id="KW-0732">Signal</keyword>
<dbReference type="OrthoDB" id="5171643at2"/>
<dbReference type="Proteomes" id="UP000237647">
    <property type="component" value="Unassembled WGS sequence"/>
</dbReference>
<dbReference type="InterPro" id="IPR005064">
    <property type="entry name" value="BUG"/>
</dbReference>
<accession>A0A2T0V511</accession>
<comment type="caution">
    <text evidence="3">The sequence shown here is derived from an EMBL/GenBank/DDBJ whole genome shotgun (WGS) entry which is preliminary data.</text>
</comment>
<protein>
    <submittedName>
        <fullName evidence="3">Tripartite-type tricarboxylate transporter receptor subunit TctC</fullName>
    </submittedName>
</protein>
<proteinExistence type="inferred from homology"/>
<evidence type="ECO:0000256" key="2">
    <source>
        <dbReference type="SAM" id="SignalP"/>
    </source>
</evidence>
<dbReference type="Pfam" id="PF03401">
    <property type="entry name" value="TctC"/>
    <property type="match status" value="1"/>
</dbReference>
<dbReference type="EMBL" id="PVTK01000003">
    <property type="protein sequence ID" value="PRY65265.1"/>
    <property type="molecule type" value="Genomic_DNA"/>
</dbReference>
<dbReference type="Gene3D" id="3.40.190.150">
    <property type="entry name" value="Bordetella uptake gene, domain 1"/>
    <property type="match status" value="1"/>
</dbReference>
<evidence type="ECO:0000256" key="1">
    <source>
        <dbReference type="ARBA" id="ARBA00006987"/>
    </source>
</evidence>
<dbReference type="Gene3D" id="3.40.190.10">
    <property type="entry name" value="Periplasmic binding protein-like II"/>
    <property type="match status" value="1"/>
</dbReference>
<dbReference type="PIRSF" id="PIRSF017082">
    <property type="entry name" value="YflP"/>
    <property type="match status" value="1"/>
</dbReference>
<reference evidence="3 4" key="1">
    <citation type="submission" date="2018-03" db="EMBL/GenBank/DDBJ databases">
        <title>Genomic Encyclopedia of Type Strains, Phase III (KMG-III): the genomes of soil and plant-associated and newly described type strains.</title>
        <authorList>
            <person name="Whitman W."/>
        </authorList>
    </citation>
    <scope>NUCLEOTIDE SEQUENCE [LARGE SCALE GENOMIC DNA]</scope>
    <source>
        <strain evidence="3 4">CGMCC 1.12152</strain>
    </source>
</reference>
<evidence type="ECO:0000313" key="3">
    <source>
        <dbReference type="EMBL" id="PRY65265.1"/>
    </source>
</evidence>
<dbReference type="PANTHER" id="PTHR42928">
    <property type="entry name" value="TRICARBOXYLATE-BINDING PROTEIN"/>
    <property type="match status" value="1"/>
</dbReference>
<dbReference type="RefSeq" id="WP_106374439.1">
    <property type="nucleotide sequence ID" value="NZ_PVTK01000003.1"/>
</dbReference>
<name>A0A2T0V511_9GAMM</name>